<protein>
    <submittedName>
        <fullName evidence="1">Uncharacterized protein</fullName>
    </submittedName>
</protein>
<evidence type="ECO:0000313" key="1">
    <source>
        <dbReference type="EMBL" id="GEM79903.1"/>
    </source>
</evidence>
<keyword evidence="2" id="KW-1185">Reference proteome</keyword>
<dbReference type="RefSeq" id="WP_119010068.1">
    <property type="nucleotide sequence ID" value="NZ_BJXK01000007.1"/>
</dbReference>
<evidence type="ECO:0000313" key="2">
    <source>
        <dbReference type="Proteomes" id="UP000321113"/>
    </source>
</evidence>
<accession>A0A511QRE8</accession>
<dbReference type="AlphaFoldDB" id="A0A511QRE8"/>
<sequence length="117" mass="13062">MSERTQPKLVPLMKMNAQLSNIIASRPALFVPVAVDQNAPDKLGAERHAEYLIQSLARSGWVLLDIDLCLGRFQVKSGTFTQTWELFCFSTDNVGLVHAVFTLMEPSNAKRQHSFNG</sequence>
<reference evidence="1 2" key="1">
    <citation type="submission" date="2019-07" db="EMBL/GenBank/DDBJ databases">
        <title>Whole genome shotgun sequence of Vibrio superstes NBRC 103154.</title>
        <authorList>
            <person name="Hosoyama A."/>
            <person name="Uohara A."/>
            <person name="Ohji S."/>
            <person name="Ichikawa N."/>
        </authorList>
    </citation>
    <scope>NUCLEOTIDE SEQUENCE [LARGE SCALE GENOMIC DNA]</scope>
    <source>
        <strain evidence="1 2">NBRC 103154</strain>
    </source>
</reference>
<gene>
    <name evidence="1" type="ORF">VSU01S_21480</name>
</gene>
<comment type="caution">
    <text evidence="1">The sequence shown here is derived from an EMBL/GenBank/DDBJ whole genome shotgun (WGS) entry which is preliminary data.</text>
</comment>
<proteinExistence type="predicted"/>
<name>A0A511QRE8_9VIBR</name>
<dbReference type="Proteomes" id="UP000321113">
    <property type="component" value="Unassembled WGS sequence"/>
</dbReference>
<dbReference type="EMBL" id="BJXK01000007">
    <property type="protein sequence ID" value="GEM79903.1"/>
    <property type="molecule type" value="Genomic_DNA"/>
</dbReference>
<organism evidence="1 2">
    <name type="scientific">Vibrio superstes NBRC 103154</name>
    <dbReference type="NCBI Taxonomy" id="1219062"/>
    <lineage>
        <taxon>Bacteria</taxon>
        <taxon>Pseudomonadati</taxon>
        <taxon>Pseudomonadota</taxon>
        <taxon>Gammaproteobacteria</taxon>
        <taxon>Vibrionales</taxon>
        <taxon>Vibrionaceae</taxon>
        <taxon>Vibrio</taxon>
    </lineage>
</organism>